<evidence type="ECO:0000313" key="2">
    <source>
        <dbReference type="Proteomes" id="UP000318578"/>
    </source>
</evidence>
<dbReference type="SUPFAM" id="SSF53187">
    <property type="entry name" value="Zn-dependent exopeptidases"/>
    <property type="match status" value="1"/>
</dbReference>
<evidence type="ECO:0000313" key="1">
    <source>
        <dbReference type="EMBL" id="TVT21540.1"/>
    </source>
</evidence>
<dbReference type="GO" id="GO:0016787">
    <property type="term" value="F:hydrolase activity"/>
    <property type="evidence" value="ECO:0007669"/>
    <property type="project" value="UniProtKB-KW"/>
</dbReference>
<dbReference type="Gene3D" id="3.40.630.10">
    <property type="entry name" value="Zn peptidases"/>
    <property type="match status" value="1"/>
</dbReference>
<gene>
    <name evidence="1" type="ORF">FNH06_16340</name>
</gene>
<keyword evidence="1" id="KW-0378">Hydrolase</keyword>
<dbReference type="RefSeq" id="WP_144639221.1">
    <property type="nucleotide sequence ID" value="NZ_BNAX01000034.1"/>
</dbReference>
<keyword evidence="2" id="KW-1185">Reference proteome</keyword>
<proteinExistence type="predicted"/>
<comment type="caution">
    <text evidence="1">The sequence shown here is derived from an EMBL/GenBank/DDBJ whole genome shotgun (WGS) entry which is preliminary data.</text>
</comment>
<dbReference type="OrthoDB" id="9808195at2"/>
<dbReference type="Proteomes" id="UP000318578">
    <property type="component" value="Unassembled WGS sequence"/>
</dbReference>
<protein>
    <submittedName>
        <fullName evidence="1">M20 family metallo-hydrolase</fullName>
    </submittedName>
</protein>
<reference evidence="1 2" key="1">
    <citation type="submission" date="2019-07" db="EMBL/GenBank/DDBJ databases">
        <title>New species of Amycolatopsis and Streptomyces.</title>
        <authorList>
            <person name="Duangmal K."/>
            <person name="Teo W.F.A."/>
            <person name="Lipun K."/>
        </authorList>
    </citation>
    <scope>NUCLEOTIDE SEQUENCE [LARGE SCALE GENOMIC DNA]</scope>
    <source>
        <strain evidence="1 2">JCM 30562</strain>
    </source>
</reference>
<organism evidence="1 2">
    <name type="scientific">Amycolatopsis acidiphila</name>
    <dbReference type="NCBI Taxonomy" id="715473"/>
    <lineage>
        <taxon>Bacteria</taxon>
        <taxon>Bacillati</taxon>
        <taxon>Actinomycetota</taxon>
        <taxon>Actinomycetes</taxon>
        <taxon>Pseudonocardiales</taxon>
        <taxon>Pseudonocardiaceae</taxon>
        <taxon>Amycolatopsis</taxon>
    </lineage>
</organism>
<name>A0A558AB97_9PSEU</name>
<accession>A0A558AB97</accession>
<sequence length="72" mass="7745">MTFMDDFHALSALGATPAGGVERQAATEAHRQVREWLRDHGLSTVVDRIGNLFGLREWHPGEGSPCGNGLSG</sequence>
<dbReference type="EMBL" id="VJZA01000025">
    <property type="protein sequence ID" value="TVT21540.1"/>
    <property type="molecule type" value="Genomic_DNA"/>
</dbReference>
<dbReference type="AlphaFoldDB" id="A0A558AB97"/>